<reference evidence="2" key="1">
    <citation type="journal article" date="2020" name="Fungal Divers.">
        <title>Resolving the Mortierellaceae phylogeny through synthesis of multi-gene phylogenetics and phylogenomics.</title>
        <authorList>
            <person name="Vandepol N."/>
            <person name="Liber J."/>
            <person name="Desiro A."/>
            <person name="Na H."/>
            <person name="Kennedy M."/>
            <person name="Barry K."/>
            <person name="Grigoriev I.V."/>
            <person name="Miller A.N."/>
            <person name="O'Donnell K."/>
            <person name="Stajich J.E."/>
            <person name="Bonito G."/>
        </authorList>
    </citation>
    <scope>NUCLEOTIDE SEQUENCE</scope>
    <source>
        <strain evidence="2">NVP60</strain>
    </source>
</reference>
<feature type="compositionally biased region" description="Polar residues" evidence="1">
    <location>
        <begin position="14"/>
        <end position="35"/>
    </location>
</feature>
<sequence>MDQQHQPQYEVRTSAGSSNTNNSPGAGSTAASTPMNAGMNYTADSNNQVGQTSGYYAASQAQPAQQNQ</sequence>
<evidence type="ECO:0000256" key="1">
    <source>
        <dbReference type="SAM" id="MobiDB-lite"/>
    </source>
</evidence>
<feature type="compositionally biased region" description="Polar residues" evidence="1">
    <location>
        <begin position="42"/>
        <end position="54"/>
    </location>
</feature>
<dbReference type="AlphaFoldDB" id="A0A9P6R7J9"/>
<accession>A0A9P6R7J9</accession>
<evidence type="ECO:0000313" key="2">
    <source>
        <dbReference type="EMBL" id="KAG0312962.1"/>
    </source>
</evidence>
<feature type="region of interest" description="Disordered" evidence="1">
    <location>
        <begin position="1"/>
        <end position="68"/>
    </location>
</feature>
<evidence type="ECO:0000313" key="3">
    <source>
        <dbReference type="Proteomes" id="UP000823405"/>
    </source>
</evidence>
<proteinExistence type="predicted"/>
<feature type="non-terminal residue" evidence="2">
    <location>
        <position position="68"/>
    </location>
</feature>
<name>A0A9P6R7J9_9FUNG</name>
<gene>
    <name evidence="2" type="ORF">BGZ97_010663</name>
</gene>
<dbReference type="EMBL" id="JAAAIN010000562">
    <property type="protein sequence ID" value="KAG0312962.1"/>
    <property type="molecule type" value="Genomic_DNA"/>
</dbReference>
<organism evidence="2 3">
    <name type="scientific">Linnemannia gamsii</name>
    <dbReference type="NCBI Taxonomy" id="64522"/>
    <lineage>
        <taxon>Eukaryota</taxon>
        <taxon>Fungi</taxon>
        <taxon>Fungi incertae sedis</taxon>
        <taxon>Mucoromycota</taxon>
        <taxon>Mortierellomycotina</taxon>
        <taxon>Mortierellomycetes</taxon>
        <taxon>Mortierellales</taxon>
        <taxon>Mortierellaceae</taxon>
        <taxon>Linnemannia</taxon>
    </lineage>
</organism>
<comment type="caution">
    <text evidence="2">The sequence shown here is derived from an EMBL/GenBank/DDBJ whole genome shotgun (WGS) entry which is preliminary data.</text>
</comment>
<keyword evidence="3" id="KW-1185">Reference proteome</keyword>
<feature type="compositionally biased region" description="Low complexity" evidence="1">
    <location>
        <begin position="57"/>
        <end position="68"/>
    </location>
</feature>
<dbReference type="Proteomes" id="UP000823405">
    <property type="component" value="Unassembled WGS sequence"/>
</dbReference>
<protein>
    <submittedName>
        <fullName evidence="2">Uncharacterized protein</fullName>
    </submittedName>
</protein>